<dbReference type="OrthoDB" id="3527946at2759"/>
<protein>
    <submittedName>
        <fullName evidence="1">Uncharacterized protein</fullName>
    </submittedName>
</protein>
<gene>
    <name evidence="1" type="ORF">BJ875DRAFT_390259</name>
</gene>
<organism evidence="1 2">
    <name type="scientific">Amylocarpus encephaloides</name>
    <dbReference type="NCBI Taxonomy" id="45428"/>
    <lineage>
        <taxon>Eukaryota</taxon>
        <taxon>Fungi</taxon>
        <taxon>Dikarya</taxon>
        <taxon>Ascomycota</taxon>
        <taxon>Pezizomycotina</taxon>
        <taxon>Leotiomycetes</taxon>
        <taxon>Helotiales</taxon>
        <taxon>Helotiales incertae sedis</taxon>
        <taxon>Amylocarpus</taxon>
    </lineage>
</organism>
<sequence>YTQIARNKVGDMDKNRFENILAQFAPEFEVLKPLARDLRGVLFPIRDGAIFTGTFRDHNLMYGGMINAFSRAIGRLGKEEQATA</sequence>
<dbReference type="EMBL" id="MU252173">
    <property type="protein sequence ID" value="KAG9228021.1"/>
    <property type="molecule type" value="Genomic_DNA"/>
</dbReference>
<evidence type="ECO:0000313" key="1">
    <source>
        <dbReference type="EMBL" id="KAG9228021.1"/>
    </source>
</evidence>
<evidence type="ECO:0000313" key="2">
    <source>
        <dbReference type="Proteomes" id="UP000824998"/>
    </source>
</evidence>
<keyword evidence="2" id="KW-1185">Reference proteome</keyword>
<reference evidence="1" key="1">
    <citation type="journal article" date="2021" name="IMA Fungus">
        <title>Genomic characterization of three marine fungi, including Emericellopsis atlantica sp. nov. with signatures of a generalist lifestyle and marine biomass degradation.</title>
        <authorList>
            <person name="Hagestad O.C."/>
            <person name="Hou L."/>
            <person name="Andersen J.H."/>
            <person name="Hansen E.H."/>
            <person name="Altermark B."/>
            <person name="Li C."/>
            <person name="Kuhnert E."/>
            <person name="Cox R.J."/>
            <person name="Crous P.W."/>
            <person name="Spatafora J.W."/>
            <person name="Lail K."/>
            <person name="Amirebrahimi M."/>
            <person name="Lipzen A."/>
            <person name="Pangilinan J."/>
            <person name="Andreopoulos W."/>
            <person name="Hayes R.D."/>
            <person name="Ng V."/>
            <person name="Grigoriev I.V."/>
            <person name="Jackson S.A."/>
            <person name="Sutton T.D.S."/>
            <person name="Dobson A.D.W."/>
            <person name="Rama T."/>
        </authorList>
    </citation>
    <scope>NUCLEOTIDE SEQUENCE</scope>
    <source>
        <strain evidence="1">TRa018bII</strain>
    </source>
</reference>
<name>A0A9P7Y670_9HELO</name>
<dbReference type="Proteomes" id="UP000824998">
    <property type="component" value="Unassembled WGS sequence"/>
</dbReference>
<dbReference type="AlphaFoldDB" id="A0A9P7Y670"/>
<feature type="non-terminal residue" evidence="1">
    <location>
        <position position="1"/>
    </location>
</feature>
<accession>A0A9P7Y670</accession>
<comment type="caution">
    <text evidence="1">The sequence shown here is derived from an EMBL/GenBank/DDBJ whole genome shotgun (WGS) entry which is preliminary data.</text>
</comment>
<proteinExistence type="predicted"/>